<proteinExistence type="predicted"/>
<organism evidence="3">
    <name type="scientific">Drosophila grimshawi</name>
    <name type="common">Hawaiian fruit fly</name>
    <name type="synonym">Idiomyia grimshawi</name>
    <dbReference type="NCBI Taxonomy" id="7222"/>
    <lineage>
        <taxon>Eukaryota</taxon>
        <taxon>Metazoa</taxon>
        <taxon>Ecdysozoa</taxon>
        <taxon>Arthropoda</taxon>
        <taxon>Hexapoda</taxon>
        <taxon>Insecta</taxon>
        <taxon>Pterygota</taxon>
        <taxon>Neoptera</taxon>
        <taxon>Endopterygota</taxon>
        <taxon>Diptera</taxon>
        <taxon>Brachycera</taxon>
        <taxon>Muscomorpha</taxon>
        <taxon>Ephydroidea</taxon>
        <taxon>Drosophilidae</taxon>
        <taxon>Drosophila</taxon>
        <taxon>Hawaiian Drosophila</taxon>
    </lineage>
</organism>
<evidence type="ECO:0000313" key="3">
    <source>
        <dbReference type="Proteomes" id="UP000001070"/>
    </source>
</evidence>
<evidence type="ECO:0000313" key="2">
    <source>
        <dbReference type="EMBL" id="EDW04193.1"/>
    </source>
</evidence>
<dbReference type="AlphaFoldDB" id="B4JCM9"/>
<dbReference type="KEGG" id="dgr:6562596"/>
<reference evidence="2 3" key="1">
    <citation type="journal article" date="2007" name="Nature">
        <title>Evolution of genes and genomes on the Drosophila phylogeny.</title>
        <authorList>
            <consortium name="Drosophila 12 Genomes Consortium"/>
            <person name="Clark A.G."/>
            <person name="Eisen M.B."/>
            <person name="Smith D.R."/>
            <person name="Bergman C.M."/>
            <person name="Oliver B."/>
            <person name="Markow T.A."/>
            <person name="Kaufman T.C."/>
            <person name="Kellis M."/>
            <person name="Gelbart W."/>
            <person name="Iyer V.N."/>
            <person name="Pollard D.A."/>
            <person name="Sackton T.B."/>
            <person name="Larracuente A.M."/>
            <person name="Singh N.D."/>
            <person name="Abad J.P."/>
            <person name="Abt D.N."/>
            <person name="Adryan B."/>
            <person name="Aguade M."/>
            <person name="Akashi H."/>
            <person name="Anderson W.W."/>
            <person name="Aquadro C.F."/>
            <person name="Ardell D.H."/>
            <person name="Arguello R."/>
            <person name="Artieri C.G."/>
            <person name="Barbash D.A."/>
            <person name="Barker D."/>
            <person name="Barsanti P."/>
            <person name="Batterham P."/>
            <person name="Batzoglou S."/>
            <person name="Begun D."/>
            <person name="Bhutkar A."/>
            <person name="Blanco E."/>
            <person name="Bosak S.A."/>
            <person name="Bradley R.K."/>
            <person name="Brand A.D."/>
            <person name="Brent M.R."/>
            <person name="Brooks A.N."/>
            <person name="Brown R.H."/>
            <person name="Butlin R.K."/>
            <person name="Caggese C."/>
            <person name="Calvi B.R."/>
            <person name="Bernardo de Carvalho A."/>
            <person name="Caspi A."/>
            <person name="Castrezana S."/>
            <person name="Celniker S.E."/>
            <person name="Chang J.L."/>
            <person name="Chapple C."/>
            <person name="Chatterji S."/>
            <person name="Chinwalla A."/>
            <person name="Civetta A."/>
            <person name="Clifton S.W."/>
            <person name="Comeron J.M."/>
            <person name="Costello J.C."/>
            <person name="Coyne J.A."/>
            <person name="Daub J."/>
            <person name="David R.G."/>
            <person name="Delcher A.L."/>
            <person name="Delehaunty K."/>
            <person name="Do C.B."/>
            <person name="Ebling H."/>
            <person name="Edwards K."/>
            <person name="Eickbush T."/>
            <person name="Evans J.D."/>
            <person name="Filipski A."/>
            <person name="Findeiss S."/>
            <person name="Freyhult E."/>
            <person name="Fulton L."/>
            <person name="Fulton R."/>
            <person name="Garcia A.C."/>
            <person name="Gardiner A."/>
            <person name="Garfield D.A."/>
            <person name="Garvin B.E."/>
            <person name="Gibson G."/>
            <person name="Gilbert D."/>
            <person name="Gnerre S."/>
            <person name="Godfrey J."/>
            <person name="Good R."/>
            <person name="Gotea V."/>
            <person name="Gravely B."/>
            <person name="Greenberg A.J."/>
            <person name="Griffiths-Jones S."/>
            <person name="Gross S."/>
            <person name="Guigo R."/>
            <person name="Gustafson E.A."/>
            <person name="Haerty W."/>
            <person name="Hahn M.W."/>
            <person name="Halligan D.L."/>
            <person name="Halpern A.L."/>
            <person name="Halter G.M."/>
            <person name="Han M.V."/>
            <person name="Heger A."/>
            <person name="Hillier L."/>
            <person name="Hinrichs A.S."/>
            <person name="Holmes I."/>
            <person name="Hoskins R.A."/>
            <person name="Hubisz M.J."/>
            <person name="Hultmark D."/>
            <person name="Huntley M.A."/>
            <person name="Jaffe D.B."/>
            <person name="Jagadeeshan S."/>
            <person name="Jeck W.R."/>
            <person name="Johnson J."/>
            <person name="Jones C.D."/>
            <person name="Jordan W.C."/>
            <person name="Karpen G.H."/>
            <person name="Kataoka E."/>
            <person name="Keightley P.D."/>
            <person name="Kheradpour P."/>
            <person name="Kirkness E.F."/>
            <person name="Koerich L.B."/>
            <person name="Kristiansen K."/>
            <person name="Kudrna D."/>
            <person name="Kulathinal R.J."/>
            <person name="Kumar S."/>
            <person name="Kwok R."/>
            <person name="Lander E."/>
            <person name="Langley C.H."/>
            <person name="Lapoint R."/>
            <person name="Lazzaro B.P."/>
            <person name="Lee S.J."/>
            <person name="Levesque L."/>
            <person name="Li R."/>
            <person name="Lin C.F."/>
            <person name="Lin M.F."/>
            <person name="Lindblad-Toh K."/>
            <person name="Llopart A."/>
            <person name="Long M."/>
            <person name="Low L."/>
            <person name="Lozovsky E."/>
            <person name="Lu J."/>
            <person name="Luo M."/>
            <person name="Machado C.A."/>
            <person name="Makalowski W."/>
            <person name="Marzo M."/>
            <person name="Matsuda M."/>
            <person name="Matzkin L."/>
            <person name="McAllister B."/>
            <person name="McBride C.S."/>
            <person name="McKernan B."/>
            <person name="McKernan K."/>
            <person name="Mendez-Lago M."/>
            <person name="Minx P."/>
            <person name="Mollenhauer M.U."/>
            <person name="Montooth K."/>
            <person name="Mount S.M."/>
            <person name="Mu X."/>
            <person name="Myers E."/>
            <person name="Negre B."/>
            <person name="Newfeld S."/>
            <person name="Nielsen R."/>
            <person name="Noor M.A."/>
            <person name="O'Grady P."/>
            <person name="Pachter L."/>
            <person name="Papaceit M."/>
            <person name="Parisi M.J."/>
            <person name="Parisi M."/>
            <person name="Parts L."/>
            <person name="Pedersen J.S."/>
            <person name="Pesole G."/>
            <person name="Phillippy A.M."/>
            <person name="Ponting C.P."/>
            <person name="Pop M."/>
            <person name="Porcelli D."/>
            <person name="Powell J.R."/>
            <person name="Prohaska S."/>
            <person name="Pruitt K."/>
            <person name="Puig M."/>
            <person name="Quesneville H."/>
            <person name="Ram K.R."/>
            <person name="Rand D."/>
            <person name="Rasmussen M.D."/>
            <person name="Reed L.K."/>
            <person name="Reenan R."/>
            <person name="Reily A."/>
            <person name="Remington K.A."/>
            <person name="Rieger T.T."/>
            <person name="Ritchie M.G."/>
            <person name="Robin C."/>
            <person name="Rogers Y.H."/>
            <person name="Rohde C."/>
            <person name="Rozas J."/>
            <person name="Rubenfield M.J."/>
            <person name="Ruiz A."/>
            <person name="Russo S."/>
            <person name="Salzberg S.L."/>
            <person name="Sanchez-Gracia A."/>
            <person name="Saranga D.J."/>
            <person name="Sato H."/>
            <person name="Schaeffer S.W."/>
            <person name="Schatz M.C."/>
            <person name="Schlenke T."/>
            <person name="Schwartz R."/>
            <person name="Segarra C."/>
            <person name="Singh R.S."/>
            <person name="Sirot L."/>
            <person name="Sirota M."/>
            <person name="Sisneros N.B."/>
            <person name="Smith C.D."/>
            <person name="Smith T.F."/>
            <person name="Spieth J."/>
            <person name="Stage D.E."/>
            <person name="Stark A."/>
            <person name="Stephan W."/>
            <person name="Strausberg R.L."/>
            <person name="Strempel S."/>
            <person name="Sturgill D."/>
            <person name="Sutton G."/>
            <person name="Sutton G.G."/>
            <person name="Tao W."/>
            <person name="Teichmann S."/>
            <person name="Tobari Y.N."/>
            <person name="Tomimura Y."/>
            <person name="Tsolas J.M."/>
            <person name="Valente V.L."/>
            <person name="Venter E."/>
            <person name="Venter J.C."/>
            <person name="Vicario S."/>
            <person name="Vieira F.G."/>
            <person name="Vilella A.J."/>
            <person name="Villasante A."/>
            <person name="Walenz B."/>
            <person name="Wang J."/>
            <person name="Wasserman M."/>
            <person name="Watts T."/>
            <person name="Wilson D."/>
            <person name="Wilson R.K."/>
            <person name="Wing R.A."/>
            <person name="Wolfner M.F."/>
            <person name="Wong A."/>
            <person name="Wong G.K."/>
            <person name="Wu C.I."/>
            <person name="Wu G."/>
            <person name="Yamamoto D."/>
            <person name="Yang H.P."/>
            <person name="Yang S.P."/>
            <person name="Yorke J.A."/>
            <person name="Yoshida K."/>
            <person name="Zdobnov E."/>
            <person name="Zhang P."/>
            <person name="Zhang Y."/>
            <person name="Zimin A.V."/>
            <person name="Baldwin J."/>
            <person name="Abdouelleil A."/>
            <person name="Abdulkadir J."/>
            <person name="Abebe A."/>
            <person name="Abera B."/>
            <person name="Abreu J."/>
            <person name="Acer S.C."/>
            <person name="Aftuck L."/>
            <person name="Alexander A."/>
            <person name="An P."/>
            <person name="Anderson E."/>
            <person name="Anderson S."/>
            <person name="Arachi H."/>
            <person name="Azer M."/>
            <person name="Bachantsang P."/>
            <person name="Barry A."/>
            <person name="Bayul T."/>
            <person name="Berlin A."/>
            <person name="Bessette D."/>
            <person name="Bloom T."/>
            <person name="Blye J."/>
            <person name="Boguslavskiy L."/>
            <person name="Bonnet C."/>
            <person name="Boukhgalter B."/>
            <person name="Bourzgui I."/>
            <person name="Brown A."/>
            <person name="Cahill P."/>
            <person name="Channer S."/>
            <person name="Cheshatsang Y."/>
            <person name="Chuda L."/>
            <person name="Citroen M."/>
            <person name="Collymore A."/>
            <person name="Cooke P."/>
            <person name="Costello M."/>
            <person name="D'Aco K."/>
            <person name="Daza R."/>
            <person name="De Haan G."/>
            <person name="DeGray S."/>
            <person name="DeMaso C."/>
            <person name="Dhargay N."/>
            <person name="Dooley K."/>
            <person name="Dooley E."/>
            <person name="Doricent M."/>
            <person name="Dorje P."/>
            <person name="Dorjee K."/>
            <person name="Dupes A."/>
            <person name="Elong R."/>
            <person name="Falk J."/>
            <person name="Farina A."/>
            <person name="Faro S."/>
            <person name="Ferguson D."/>
            <person name="Fisher S."/>
            <person name="Foley C.D."/>
            <person name="Franke A."/>
            <person name="Friedrich D."/>
            <person name="Gadbois L."/>
            <person name="Gearin G."/>
            <person name="Gearin C.R."/>
            <person name="Giannoukos G."/>
            <person name="Goode T."/>
            <person name="Graham J."/>
            <person name="Grandbois E."/>
            <person name="Grewal S."/>
            <person name="Gyaltsen K."/>
            <person name="Hafez N."/>
            <person name="Hagos B."/>
            <person name="Hall J."/>
            <person name="Henson C."/>
            <person name="Hollinger A."/>
            <person name="Honan T."/>
            <person name="Huard M.D."/>
            <person name="Hughes L."/>
            <person name="Hurhula B."/>
            <person name="Husby M.E."/>
            <person name="Kamat A."/>
            <person name="Kanga B."/>
            <person name="Kashin S."/>
            <person name="Khazanovich D."/>
            <person name="Kisner P."/>
            <person name="Lance K."/>
            <person name="Lara M."/>
            <person name="Lee W."/>
            <person name="Lennon N."/>
            <person name="Letendre F."/>
            <person name="LeVine R."/>
            <person name="Lipovsky A."/>
            <person name="Liu X."/>
            <person name="Liu J."/>
            <person name="Liu S."/>
            <person name="Lokyitsang T."/>
            <person name="Lokyitsang Y."/>
            <person name="Lubonja R."/>
            <person name="Lui A."/>
            <person name="MacDonald P."/>
            <person name="Magnisalis V."/>
            <person name="Maru K."/>
            <person name="Matthews C."/>
            <person name="McCusker W."/>
            <person name="McDonough S."/>
            <person name="Mehta T."/>
            <person name="Meldrim J."/>
            <person name="Meneus L."/>
            <person name="Mihai O."/>
            <person name="Mihalev A."/>
            <person name="Mihova T."/>
            <person name="Mittelman R."/>
            <person name="Mlenga V."/>
            <person name="Montmayeur A."/>
            <person name="Mulrain L."/>
            <person name="Navidi A."/>
            <person name="Naylor J."/>
            <person name="Negash T."/>
            <person name="Nguyen T."/>
            <person name="Nguyen N."/>
            <person name="Nicol R."/>
            <person name="Norbu C."/>
            <person name="Norbu N."/>
            <person name="Novod N."/>
            <person name="O'Neill B."/>
            <person name="Osman S."/>
            <person name="Markiewicz E."/>
            <person name="Oyono O.L."/>
            <person name="Patti C."/>
            <person name="Phunkhang P."/>
            <person name="Pierre F."/>
            <person name="Priest M."/>
            <person name="Raghuraman S."/>
            <person name="Rege F."/>
            <person name="Reyes R."/>
            <person name="Rise C."/>
            <person name="Rogov P."/>
            <person name="Ross K."/>
            <person name="Ryan E."/>
            <person name="Settipalli S."/>
            <person name="Shea T."/>
            <person name="Sherpa N."/>
            <person name="Shi L."/>
            <person name="Shih D."/>
            <person name="Sparrow T."/>
            <person name="Spaulding J."/>
            <person name="Stalker J."/>
            <person name="Stange-Thomann N."/>
            <person name="Stavropoulos S."/>
            <person name="Stone C."/>
            <person name="Strader C."/>
            <person name="Tesfaye S."/>
            <person name="Thomson T."/>
            <person name="Thoulutsang Y."/>
            <person name="Thoulutsang D."/>
            <person name="Topham K."/>
            <person name="Topping I."/>
            <person name="Tsamla T."/>
            <person name="Vassiliev H."/>
            <person name="Vo A."/>
            <person name="Wangchuk T."/>
            <person name="Wangdi T."/>
            <person name="Weiand M."/>
            <person name="Wilkinson J."/>
            <person name="Wilson A."/>
            <person name="Yadav S."/>
            <person name="Young G."/>
            <person name="Yu Q."/>
            <person name="Zembek L."/>
            <person name="Zhong D."/>
            <person name="Zimmer A."/>
            <person name="Zwirko Z."/>
            <person name="Jaffe D.B."/>
            <person name="Alvarez P."/>
            <person name="Brockman W."/>
            <person name="Butler J."/>
            <person name="Chin C."/>
            <person name="Gnerre S."/>
            <person name="Grabherr M."/>
            <person name="Kleber M."/>
            <person name="Mauceli E."/>
            <person name="MacCallum I."/>
        </authorList>
    </citation>
    <scope>NUCLEOTIDE SEQUENCE [LARGE SCALE GENOMIC DNA]</scope>
    <source>
        <strain evidence="3">Tucson 15287-2541.00</strain>
    </source>
</reference>
<dbReference type="PhylomeDB" id="B4JCM9"/>
<name>B4JCM9_DROGR</name>
<feature type="compositionally biased region" description="Basic residues" evidence="1">
    <location>
        <begin position="252"/>
        <end position="261"/>
    </location>
</feature>
<feature type="region of interest" description="Disordered" evidence="1">
    <location>
        <begin position="240"/>
        <end position="261"/>
    </location>
</feature>
<dbReference type="EMBL" id="CH916368">
    <property type="protein sequence ID" value="EDW04193.1"/>
    <property type="molecule type" value="Genomic_DNA"/>
</dbReference>
<dbReference type="STRING" id="7222.B4JCM9"/>
<sequence length="261" mass="31491">MAPSHLFKQFEMMTSPTPPKTDEKRITLVDNKLRSILLESNSKRLLRQQAGLDSSRKRRRPQKVAVPNAYRLQAEYNRNRKQRQLRLKGSLRPLRKQVNTPHPVPNFSALHRRWEQRNRLRQLRSAQQVTEPITPRTLLSSQRFREKWASKQIHWKRQEEQELTHRPNLCSKFFDPWRKRPFVPRITSTIVQTKPFKLRSVERGVLRKKFDMWQMGEQNSREQLETGESTRRWQNEYREARKLTQFKARPNPWKRTKAPAN</sequence>
<dbReference type="InParanoid" id="B4JCM9"/>
<dbReference type="OMA" id="KATPNPW"/>
<feature type="region of interest" description="Disordered" evidence="1">
    <location>
        <begin position="1"/>
        <end position="23"/>
    </location>
</feature>
<dbReference type="Proteomes" id="UP000001070">
    <property type="component" value="Unassembled WGS sequence"/>
</dbReference>
<dbReference type="OrthoDB" id="1684416at2759"/>
<keyword evidence="3" id="KW-1185">Reference proteome</keyword>
<evidence type="ECO:0000256" key="1">
    <source>
        <dbReference type="SAM" id="MobiDB-lite"/>
    </source>
</evidence>
<dbReference type="eggNOG" id="ENOG502R22S">
    <property type="taxonomic scope" value="Eukaryota"/>
</dbReference>
<dbReference type="HOGENOM" id="CLU_1058735_0_0_1"/>
<protein>
    <submittedName>
        <fullName evidence="2">GH11664</fullName>
    </submittedName>
</protein>
<gene>
    <name evidence="2" type="primary">Dgri\GH11664</name>
    <name evidence="2" type="ORF">Dgri_GH11664</name>
</gene>
<accession>B4JCM9</accession>